<dbReference type="PANTHER" id="PTHR13295:SF4">
    <property type="entry name" value="GLUTAMATE--CYSTEINE LIGASE REGULATORY SUBUNIT"/>
    <property type="match status" value="1"/>
</dbReference>
<dbReference type="GO" id="GO:0006750">
    <property type="term" value="P:glutathione biosynthetic process"/>
    <property type="evidence" value="ECO:0007669"/>
    <property type="project" value="UniProtKB-KW"/>
</dbReference>
<evidence type="ECO:0000256" key="7">
    <source>
        <dbReference type="ARBA" id="ARBA00031732"/>
    </source>
</evidence>
<name>A0A914CEI6_9BILA</name>
<comment type="similarity">
    <text evidence="2">Belongs to the aldo/keto reductase family. Glutamate--cysteine ligase light chain subfamily.</text>
</comment>
<accession>A0A914CEI6</accession>
<evidence type="ECO:0000256" key="3">
    <source>
        <dbReference type="ARBA" id="ARBA00011532"/>
    </source>
</evidence>
<evidence type="ECO:0000256" key="8">
    <source>
        <dbReference type="ARBA" id="ARBA00032926"/>
    </source>
</evidence>
<protein>
    <recommendedName>
        <fullName evidence="7">GCS light chain</fullName>
    </recommendedName>
    <alternativeName>
        <fullName evidence="5">Gamma-ECS regulatory subunit</fullName>
    </alternativeName>
    <alternativeName>
        <fullName evidence="8">Gamma-glutamylcysteine synthetase regulatory subunit</fullName>
    </alternativeName>
    <alternativeName>
        <fullName evidence="6">Glutamate--cysteine ligase modifier subunit</fullName>
    </alternativeName>
</protein>
<evidence type="ECO:0000313" key="9">
    <source>
        <dbReference type="Proteomes" id="UP000887540"/>
    </source>
</evidence>
<evidence type="ECO:0000256" key="2">
    <source>
        <dbReference type="ARBA" id="ARBA00008612"/>
    </source>
</evidence>
<dbReference type="PANTHER" id="PTHR13295">
    <property type="entry name" value="GLUTAMATE CYSTEINE LIGASE REGULATORY SUBUNIT"/>
    <property type="match status" value="1"/>
</dbReference>
<dbReference type="GO" id="GO:0030234">
    <property type="term" value="F:enzyme regulator activity"/>
    <property type="evidence" value="ECO:0007669"/>
    <property type="project" value="TreeGrafter"/>
</dbReference>
<keyword evidence="9" id="KW-1185">Reference proteome</keyword>
<dbReference type="Gene3D" id="3.20.20.100">
    <property type="entry name" value="NADP-dependent oxidoreductase domain"/>
    <property type="match status" value="1"/>
</dbReference>
<evidence type="ECO:0000256" key="6">
    <source>
        <dbReference type="ARBA" id="ARBA00031154"/>
    </source>
</evidence>
<dbReference type="GO" id="GO:0035226">
    <property type="term" value="F:glutamate-cysteine ligase catalytic subunit binding"/>
    <property type="evidence" value="ECO:0007669"/>
    <property type="project" value="InterPro"/>
</dbReference>
<dbReference type="InterPro" id="IPR036812">
    <property type="entry name" value="NAD(P)_OxRdtase_dom_sf"/>
</dbReference>
<evidence type="ECO:0000256" key="5">
    <source>
        <dbReference type="ARBA" id="ARBA00030406"/>
    </source>
</evidence>
<evidence type="ECO:0000256" key="1">
    <source>
        <dbReference type="ARBA" id="ARBA00005006"/>
    </source>
</evidence>
<evidence type="ECO:0000313" key="10">
    <source>
        <dbReference type="WBParaSite" id="ACRNAN_Path_972.g3740.t1"/>
    </source>
</evidence>
<dbReference type="SUPFAM" id="SSF51430">
    <property type="entry name" value="NAD(P)-linked oxidoreductase"/>
    <property type="match status" value="1"/>
</dbReference>
<reference evidence="10" key="1">
    <citation type="submission" date="2022-11" db="UniProtKB">
        <authorList>
            <consortium name="WormBaseParasite"/>
        </authorList>
    </citation>
    <scope>IDENTIFICATION</scope>
</reference>
<dbReference type="InterPro" id="IPR032963">
    <property type="entry name" value="Gclm"/>
</dbReference>
<dbReference type="GO" id="GO:0017109">
    <property type="term" value="C:glutamate-cysteine ligase complex"/>
    <property type="evidence" value="ECO:0007669"/>
    <property type="project" value="TreeGrafter"/>
</dbReference>
<dbReference type="WBParaSite" id="ACRNAN_Path_972.g3740.t1">
    <property type="protein sequence ID" value="ACRNAN_Path_972.g3740.t1"/>
    <property type="gene ID" value="ACRNAN_Path_972.g3740"/>
</dbReference>
<comment type="pathway">
    <text evidence="1">Sulfur metabolism; glutathione biosynthesis; glutathione from L-cysteine and L-glutamate: step 1/2.</text>
</comment>
<dbReference type="AlphaFoldDB" id="A0A914CEI6"/>
<comment type="subunit">
    <text evidence="3">Heterodimer of a catalytic heavy chain and a regulatory light chain.</text>
</comment>
<proteinExistence type="inferred from homology"/>
<dbReference type="Proteomes" id="UP000887540">
    <property type="component" value="Unplaced"/>
</dbReference>
<evidence type="ECO:0000256" key="4">
    <source>
        <dbReference type="ARBA" id="ARBA00022684"/>
    </source>
</evidence>
<organism evidence="9 10">
    <name type="scientific">Acrobeloides nanus</name>
    <dbReference type="NCBI Taxonomy" id="290746"/>
    <lineage>
        <taxon>Eukaryota</taxon>
        <taxon>Metazoa</taxon>
        <taxon>Ecdysozoa</taxon>
        <taxon>Nematoda</taxon>
        <taxon>Chromadorea</taxon>
        <taxon>Rhabditida</taxon>
        <taxon>Tylenchina</taxon>
        <taxon>Cephalobomorpha</taxon>
        <taxon>Cephaloboidea</taxon>
        <taxon>Cephalobidae</taxon>
        <taxon>Acrobeloides</taxon>
    </lineage>
</organism>
<sequence length="239" mass="27961">MSAKQHSCSMSKIDIQFKNFKKFRENEFDSDIYITDRSSDTKFNRAQHKITLKIFLENFEPLYVREAVDATLKELNTDFIEQIILAFPQSFRNDENRDHKKWSEQVLSVWKEAEKLVKDRMAMVIGVADFNKEEMELLYDKAEILPRIDQIRNTPHGLKEFAETNDIQLLSHNDPIPFPVKEVFKEVCQTNPCLPACGPCFNPRWTARYAIWAELWLVLESKGYIVKFDNCETLSGSVP</sequence>
<keyword evidence="4" id="KW-0317">Glutathione biosynthesis</keyword>